<comment type="caution">
    <text evidence="2">The sequence shown here is derived from an EMBL/GenBank/DDBJ whole genome shotgun (WGS) entry which is preliminary data.</text>
</comment>
<name>F1TDI4_9FIRM</name>
<gene>
    <name evidence="2" type="ORF">Cpap_1816</name>
</gene>
<sequence>MSKKNLKRILVPFLCLTMLFAASINTYAAISSTFYTYFVGGSSKYNDYKKVINSKSAGFYNNVTTTTASMDTLAGNVNTAKSFAAPNDMLGADSSCSYTIQGLCYNTISSVTYTLISAYSNTGNASCIFMSSDNTNWTKIIVGSDKSHFGGIASTGSYTFIAGTNKLLRITDSALKTCYDKATSYNNGNIKAVSTLAATNAKTITLSGITASFLTYDTGNDLLWIGEFADPADGTKTPYIYAFTPSKAESASALSSSGSTYKSSIPWYSQGAAIRGGKLTITRSNVRTPDSINFVSELYCYENFKPGNSYFGVSPSRSYMLPTMAEGIYLSDSNAYIVFESNSSEYYKPKTAGDFIIRCTEVIAVPVSNI</sequence>
<reference evidence="2" key="2">
    <citation type="submission" date="2011-01" db="EMBL/GenBank/DDBJ databases">
        <title>The Non-contiguous Finished genome of Clostridium papyrosolvens.</title>
        <authorList>
            <person name="Lucas S."/>
            <person name="Copeland A."/>
            <person name="Lapidus A."/>
            <person name="Cheng J.-F."/>
            <person name="Goodwin L."/>
            <person name="Pitluck S."/>
            <person name="Misra M."/>
            <person name="Chertkov O."/>
            <person name="Detter J.C."/>
            <person name="Han C."/>
            <person name="Tapia R."/>
            <person name="Land M."/>
            <person name="Hauser L."/>
            <person name="Kyrpides N."/>
            <person name="Ivanova N."/>
            <person name="Pagani I."/>
            <person name="Mouttaki H."/>
            <person name="He Z."/>
            <person name="Zhou J."/>
            <person name="Hemme C.L."/>
            <person name="Woyke T."/>
        </authorList>
    </citation>
    <scope>NUCLEOTIDE SEQUENCE [LARGE SCALE GENOMIC DNA]</scope>
    <source>
        <strain evidence="2">DSM 2782</strain>
    </source>
</reference>
<keyword evidence="3" id="KW-1185">Reference proteome</keyword>
<reference evidence="2" key="1">
    <citation type="submission" date="2009-07" db="EMBL/GenBank/DDBJ databases">
        <authorList>
            <consortium name="US DOE Joint Genome Institute (JGI-PGF)"/>
            <person name="Lucas S."/>
            <person name="Copeland A."/>
            <person name="Lapidus A."/>
            <person name="Glavina del Rio T."/>
            <person name="Tice H."/>
            <person name="Bruce D."/>
            <person name="Goodwin L."/>
            <person name="Pitluck S."/>
            <person name="Larimer F."/>
            <person name="Land M.L."/>
            <person name="Mouttaki H."/>
            <person name="He Z."/>
            <person name="Zhou J."/>
            <person name="Hemme C.L."/>
        </authorList>
    </citation>
    <scope>NUCLEOTIDE SEQUENCE</scope>
    <source>
        <strain evidence="2">DSM 2782</strain>
    </source>
</reference>
<evidence type="ECO:0000256" key="1">
    <source>
        <dbReference type="SAM" id="SignalP"/>
    </source>
</evidence>
<feature type="chain" id="PRO_5039593270" evidence="1">
    <location>
        <begin position="29"/>
        <end position="370"/>
    </location>
</feature>
<evidence type="ECO:0000313" key="2">
    <source>
        <dbReference type="EMBL" id="EGD47622.1"/>
    </source>
</evidence>
<accession>F1TDI4</accession>
<dbReference type="RefSeq" id="WP_004619577.1">
    <property type="nucleotide sequence ID" value="NZ_ACXX02000007.1"/>
</dbReference>
<dbReference type="OrthoDB" id="7064788at2"/>
<organism evidence="2 3">
    <name type="scientific">Ruminiclostridium papyrosolvens DSM 2782</name>
    <dbReference type="NCBI Taxonomy" id="588581"/>
    <lineage>
        <taxon>Bacteria</taxon>
        <taxon>Bacillati</taxon>
        <taxon>Bacillota</taxon>
        <taxon>Clostridia</taxon>
        <taxon>Eubacteriales</taxon>
        <taxon>Oscillospiraceae</taxon>
        <taxon>Ruminiclostridium</taxon>
    </lineage>
</organism>
<proteinExistence type="predicted"/>
<keyword evidence="1" id="KW-0732">Signal</keyword>
<protein>
    <submittedName>
        <fullName evidence="2">Uncharacterized protein</fullName>
    </submittedName>
</protein>
<evidence type="ECO:0000313" key="3">
    <source>
        <dbReference type="Proteomes" id="UP000003860"/>
    </source>
</evidence>
<feature type="signal peptide" evidence="1">
    <location>
        <begin position="1"/>
        <end position="28"/>
    </location>
</feature>
<dbReference type="Proteomes" id="UP000003860">
    <property type="component" value="Unassembled WGS sequence"/>
</dbReference>
<dbReference type="EMBL" id="ACXX02000007">
    <property type="protein sequence ID" value="EGD47622.1"/>
    <property type="molecule type" value="Genomic_DNA"/>
</dbReference>
<dbReference type="AlphaFoldDB" id="F1TDI4"/>